<gene>
    <name evidence="2" type="ORF">NEMBOFW57_007576</name>
</gene>
<keyword evidence="1" id="KW-1133">Transmembrane helix</keyword>
<name>A0AAD4EUQ8_9PEZI</name>
<reference evidence="2" key="1">
    <citation type="submission" date="2023-02" db="EMBL/GenBank/DDBJ databases">
        <authorList>
            <person name="Palmer J.M."/>
        </authorList>
    </citation>
    <scope>NUCLEOTIDE SEQUENCE</scope>
    <source>
        <strain evidence="2">FW57</strain>
    </source>
</reference>
<dbReference type="InterPro" id="IPR051693">
    <property type="entry name" value="UPF0046_metallophosphoest"/>
</dbReference>
<comment type="caution">
    <text evidence="2">The sequence shown here is derived from an EMBL/GenBank/DDBJ whole genome shotgun (WGS) entry which is preliminary data.</text>
</comment>
<evidence type="ECO:0000256" key="1">
    <source>
        <dbReference type="SAM" id="Phobius"/>
    </source>
</evidence>
<feature type="transmembrane region" description="Helical" evidence="1">
    <location>
        <begin position="60"/>
        <end position="83"/>
    </location>
</feature>
<proteinExistence type="predicted"/>
<dbReference type="AlphaFoldDB" id="A0AAD4EUQ8"/>
<organism evidence="2 3">
    <name type="scientific">Staphylotrichum longicolle</name>
    <dbReference type="NCBI Taxonomy" id="669026"/>
    <lineage>
        <taxon>Eukaryota</taxon>
        <taxon>Fungi</taxon>
        <taxon>Dikarya</taxon>
        <taxon>Ascomycota</taxon>
        <taxon>Pezizomycotina</taxon>
        <taxon>Sordariomycetes</taxon>
        <taxon>Sordariomycetidae</taxon>
        <taxon>Sordariales</taxon>
        <taxon>Chaetomiaceae</taxon>
        <taxon>Staphylotrichum</taxon>
    </lineage>
</organism>
<dbReference type="EMBL" id="JAHCVI010000003">
    <property type="protein sequence ID" value="KAG7288056.1"/>
    <property type="molecule type" value="Genomic_DNA"/>
</dbReference>
<protein>
    <recommendedName>
        <fullName evidence="4">Calcineurin-like phosphoesterase domain-containing protein</fullName>
    </recommendedName>
</protein>
<keyword evidence="1" id="KW-0812">Transmembrane</keyword>
<dbReference type="PANTHER" id="PTHR12905">
    <property type="entry name" value="METALLOPHOSPHOESTERASE"/>
    <property type="match status" value="1"/>
</dbReference>
<dbReference type="Gene3D" id="3.60.21.10">
    <property type="match status" value="1"/>
</dbReference>
<evidence type="ECO:0000313" key="3">
    <source>
        <dbReference type="Proteomes" id="UP001197093"/>
    </source>
</evidence>
<keyword evidence="3" id="KW-1185">Reference proteome</keyword>
<dbReference type="Proteomes" id="UP001197093">
    <property type="component" value="Unassembled WGS sequence"/>
</dbReference>
<evidence type="ECO:0000313" key="2">
    <source>
        <dbReference type="EMBL" id="KAG7288056.1"/>
    </source>
</evidence>
<dbReference type="PANTHER" id="PTHR12905:SF18">
    <property type="entry name" value="ESTER HYDROLASE, PUTATIVE (AFU_ORTHOLOGUE AFUA_4G03130)-RELATED"/>
    <property type="match status" value="1"/>
</dbReference>
<evidence type="ECO:0008006" key="4">
    <source>
        <dbReference type="Google" id="ProtNLM"/>
    </source>
</evidence>
<dbReference type="InterPro" id="IPR029052">
    <property type="entry name" value="Metallo-depent_PP-like"/>
</dbReference>
<keyword evidence="1" id="KW-0472">Membrane</keyword>
<sequence>MPRLRRKNRDPNQPPASIRINGVRVMNGRAPPYGTLPVPVVVPLPRSRPRPYDDSFRANALRAFGIACFVTATIIRFFVLALWEDTKSFWNKMFRLFGLRDFQDYLLKCLGKVKWILWEIAYVFARKIIPEEDDPDELDFSPLQYERAKHPWKGKVPEETDVLVTHTPPRHHLDLGIGCAGLLDEVWRVKPRLHVFGHVHYGHGKEAVYYDECQRAYESLMSLPGRGPFHDLVPGAHWADAFNVLWYGVSSILWKWIMLGPGTNNGALMVNASVMYGNTGRLGNKVTVVDL</sequence>
<accession>A0AAD4EUQ8</accession>
<dbReference type="SUPFAM" id="SSF56300">
    <property type="entry name" value="Metallo-dependent phosphatases"/>
    <property type="match status" value="1"/>
</dbReference>